<evidence type="ECO:0000313" key="1">
    <source>
        <dbReference type="EMBL" id="KKL79829.1"/>
    </source>
</evidence>
<comment type="caution">
    <text evidence="1">The sequence shown here is derived from an EMBL/GenBank/DDBJ whole genome shotgun (WGS) entry which is preliminary data.</text>
</comment>
<organism evidence="1">
    <name type="scientific">marine sediment metagenome</name>
    <dbReference type="NCBI Taxonomy" id="412755"/>
    <lineage>
        <taxon>unclassified sequences</taxon>
        <taxon>metagenomes</taxon>
        <taxon>ecological metagenomes</taxon>
    </lineage>
</organism>
<reference evidence="1" key="1">
    <citation type="journal article" date="2015" name="Nature">
        <title>Complex archaea that bridge the gap between prokaryotes and eukaryotes.</title>
        <authorList>
            <person name="Spang A."/>
            <person name="Saw J.H."/>
            <person name="Jorgensen S.L."/>
            <person name="Zaremba-Niedzwiedzka K."/>
            <person name="Martijn J."/>
            <person name="Lind A.E."/>
            <person name="van Eijk R."/>
            <person name="Schleper C."/>
            <person name="Guy L."/>
            <person name="Ettema T.J."/>
        </authorList>
    </citation>
    <scope>NUCLEOTIDE SEQUENCE</scope>
</reference>
<protein>
    <submittedName>
        <fullName evidence="1">Uncharacterized protein</fullName>
    </submittedName>
</protein>
<dbReference type="AlphaFoldDB" id="A0A0F9F0J8"/>
<gene>
    <name evidence="1" type="ORF">LCGC14_2010930</name>
</gene>
<dbReference type="EMBL" id="LAZR01023052">
    <property type="protein sequence ID" value="KKL79829.1"/>
    <property type="molecule type" value="Genomic_DNA"/>
</dbReference>
<feature type="non-terminal residue" evidence="1">
    <location>
        <position position="1"/>
    </location>
</feature>
<accession>A0A0F9F0J8</accession>
<sequence length="146" mass="16773">DHLCWAGRKGGQGFNDRGGLTEDQLEKYLINIVSPMLMDEKEKEIQIALGSMPSIGRAYIFLGLTIWGLLRGFHFQSLVLDAALAAGYILLNDKEGLQQWKQPEARKKNIAKEIFMLTQERPRIYRDRSFVQHNLQKFPWAVGRGR</sequence>
<proteinExistence type="predicted"/>
<name>A0A0F9F0J8_9ZZZZ</name>